<evidence type="ECO:0000313" key="2">
    <source>
        <dbReference type="EMBL" id="KAF0288658.1"/>
    </source>
</evidence>
<proteinExistence type="predicted"/>
<accession>A0A6A4VE35</accession>
<dbReference type="Proteomes" id="UP000440578">
    <property type="component" value="Unassembled WGS sequence"/>
</dbReference>
<comment type="caution">
    <text evidence="2">The sequence shown here is derived from an EMBL/GenBank/DDBJ whole genome shotgun (WGS) entry which is preliminary data.</text>
</comment>
<evidence type="ECO:0000256" key="1">
    <source>
        <dbReference type="SAM" id="MobiDB-lite"/>
    </source>
</evidence>
<dbReference type="OrthoDB" id="6382319at2759"/>
<dbReference type="PANTHER" id="PTHR33480">
    <property type="entry name" value="SET DOMAIN-CONTAINING PROTEIN-RELATED"/>
    <property type="match status" value="1"/>
</dbReference>
<protein>
    <submittedName>
        <fullName evidence="2">Uncharacterized protein</fullName>
    </submittedName>
</protein>
<sequence length="317" mass="36328">MKEKVKEMEEKGIHDLNDYMKLSKAILARLLVFNKRRPKELSNILMDSWVNRHLYKKETVEEVNNAMGETERKLFDELDVVMSRGKCGNKVPTLIPSDCTKPLQMLVDSRDAFIGKDNQFLFANPFAKRSGHFNAGVVLKEQLGGMSLNRADLFHATKLRKYCATTSQILEMGEFDMEVLTRHMGHDKSVHRQYYRLSDATHELTRASLLMIKLDEGCLAKHSGQSLDEILAEEDHGEQEPEHDDGVEDDPEDQHGEGRYVKWSESDVARLRALLNAHGGRVPSMDVLRTSCKREPFVGHTVAEVRCKMYQLRRKAE</sequence>
<gene>
    <name evidence="2" type="ORF">FJT64_012959</name>
</gene>
<keyword evidence="3" id="KW-1185">Reference proteome</keyword>
<organism evidence="2 3">
    <name type="scientific">Amphibalanus amphitrite</name>
    <name type="common">Striped barnacle</name>
    <name type="synonym">Balanus amphitrite</name>
    <dbReference type="NCBI Taxonomy" id="1232801"/>
    <lineage>
        <taxon>Eukaryota</taxon>
        <taxon>Metazoa</taxon>
        <taxon>Ecdysozoa</taxon>
        <taxon>Arthropoda</taxon>
        <taxon>Crustacea</taxon>
        <taxon>Multicrustacea</taxon>
        <taxon>Cirripedia</taxon>
        <taxon>Thoracica</taxon>
        <taxon>Thoracicalcarea</taxon>
        <taxon>Balanomorpha</taxon>
        <taxon>Balanoidea</taxon>
        <taxon>Balanidae</taxon>
        <taxon>Amphibalaninae</taxon>
        <taxon>Amphibalanus</taxon>
    </lineage>
</organism>
<evidence type="ECO:0000313" key="3">
    <source>
        <dbReference type="Proteomes" id="UP000440578"/>
    </source>
</evidence>
<feature type="region of interest" description="Disordered" evidence="1">
    <location>
        <begin position="233"/>
        <end position="260"/>
    </location>
</feature>
<dbReference type="EMBL" id="VIIS01002087">
    <property type="protein sequence ID" value="KAF0288658.1"/>
    <property type="molecule type" value="Genomic_DNA"/>
</dbReference>
<dbReference type="AlphaFoldDB" id="A0A6A4VE35"/>
<name>A0A6A4VE35_AMPAM</name>
<feature type="compositionally biased region" description="Acidic residues" evidence="1">
    <location>
        <begin position="233"/>
        <end position="252"/>
    </location>
</feature>
<dbReference type="PANTHER" id="PTHR33480:SF1">
    <property type="entry name" value="TYR RECOMBINASE DOMAIN-CONTAINING PROTEIN"/>
    <property type="match status" value="1"/>
</dbReference>
<reference evidence="2 3" key="1">
    <citation type="submission" date="2019-07" db="EMBL/GenBank/DDBJ databases">
        <title>Draft genome assembly of a fouling barnacle, Amphibalanus amphitrite (Darwin, 1854): The first reference genome for Thecostraca.</title>
        <authorList>
            <person name="Kim W."/>
        </authorList>
    </citation>
    <scope>NUCLEOTIDE SEQUENCE [LARGE SCALE GENOMIC DNA]</scope>
    <source>
        <strain evidence="2">SNU_AA5</strain>
        <tissue evidence="2">Soma without cirri and trophi</tissue>
    </source>
</reference>